<evidence type="ECO:0000313" key="2">
    <source>
        <dbReference type="EMBL" id="TRA97975.1"/>
    </source>
</evidence>
<dbReference type="AlphaFoldDB" id="A0A546XB37"/>
<name>A0A546XB37_RHIRH</name>
<comment type="caution">
    <text evidence="2">The sequence shown here is derived from an EMBL/GenBank/DDBJ whole genome shotgun (WGS) entry which is preliminary data.</text>
</comment>
<dbReference type="OrthoDB" id="8385825at2"/>
<reference evidence="2 3" key="1">
    <citation type="journal article" date="2019" name="Appl. Microbiol. Biotechnol.">
        <title>Differential efficiency of wild type rhizogenic strains for rol gene transformation of plants.</title>
        <authorList>
            <person name="Desmet S."/>
            <person name="De Keyser E."/>
            <person name="Van Vaerenbergh J."/>
            <person name="Baeyen S."/>
            <person name="Van Huylenbroeck J."/>
            <person name="Geelen D."/>
            <person name="Dhooghe E."/>
        </authorList>
    </citation>
    <scope>NUCLEOTIDE SEQUENCE [LARGE SCALE GENOMIC DNA]</scope>
    <source>
        <strain evidence="2 3">GBBC3284</strain>
    </source>
</reference>
<dbReference type="EMBL" id="SGNY01000009">
    <property type="protein sequence ID" value="TRA97975.1"/>
    <property type="molecule type" value="Genomic_DNA"/>
</dbReference>
<proteinExistence type="predicted"/>
<protein>
    <recommendedName>
        <fullName evidence="4">PepSY domain-containing protein</fullName>
    </recommendedName>
</protein>
<organism evidence="2 3">
    <name type="scientific">Rhizobium rhizogenes</name>
    <name type="common">Agrobacterium rhizogenes</name>
    <dbReference type="NCBI Taxonomy" id="359"/>
    <lineage>
        <taxon>Bacteria</taxon>
        <taxon>Pseudomonadati</taxon>
        <taxon>Pseudomonadota</taxon>
        <taxon>Alphaproteobacteria</taxon>
        <taxon>Hyphomicrobiales</taxon>
        <taxon>Rhizobiaceae</taxon>
        <taxon>Rhizobium/Agrobacterium group</taxon>
        <taxon>Rhizobium</taxon>
    </lineage>
</organism>
<evidence type="ECO:0008006" key="4">
    <source>
        <dbReference type="Google" id="ProtNLM"/>
    </source>
</evidence>
<sequence length="101" mass="11373">MRPATWSAFALAACLILPVSVPAPAYAVSINIHVGSNLNFGRAITCRQGQQLIQNRGFRNVRRVDCRGRTFVYHARRGSGDFEISLSSRTGRVMEIRRLRR</sequence>
<evidence type="ECO:0000313" key="3">
    <source>
        <dbReference type="Proteomes" id="UP000315434"/>
    </source>
</evidence>
<keyword evidence="1" id="KW-0732">Signal</keyword>
<feature type="signal peptide" evidence="1">
    <location>
        <begin position="1"/>
        <end position="25"/>
    </location>
</feature>
<dbReference type="Proteomes" id="UP000315434">
    <property type="component" value="Unassembled WGS sequence"/>
</dbReference>
<gene>
    <name evidence="2" type="ORF">EXN68_22900</name>
</gene>
<accession>A0A546XB37</accession>
<feature type="chain" id="PRO_5021935923" description="PepSY domain-containing protein" evidence="1">
    <location>
        <begin position="26"/>
        <end position="101"/>
    </location>
</feature>
<evidence type="ECO:0000256" key="1">
    <source>
        <dbReference type="SAM" id="SignalP"/>
    </source>
</evidence>